<sequence length="418" mass="42434">MSAPVSVIPSAPPPAPEPAPFRVSAAQAGLIASNFLMWGGFFAVIPLVTVHFSGPTAGGGLGWSAASVGLVLGLRQLTQQGLTVFGGAWSDRLGPKPLILAGCLLRTAGFAWMGFADSLGVLLAAAVLAGVGGGLFDAPKSAAITQVTREEHRTRMFSLTSLSGNAGMVTGPLIGAALLGLGFRSAALAAASVYLLAALVLAVTLPHLRPQRGAGRSLDGLRVAALDTRFRRFTLVLIGYFILSTQINVAVTLKAIALAGTGATGPLYGLSAGMAVVLQYPLLRAVERYLPTRTALVVAVALVGLSLGLMSVATTFPALLACVALYSLGTMTVYPTQQTLTARFAPPALIGSYFGFSAISLGVGGAVGSVLGGALVDTGAQLGFPALPWVTLAAIGVFTALGLRWALRGLDEAPTDAA</sequence>
<keyword evidence="6 7" id="KW-0472">Membrane</keyword>
<protein>
    <submittedName>
        <fullName evidence="9">DHA1 family multidrug resistance protein-like MFS transporter</fullName>
    </submittedName>
</protein>
<keyword evidence="4 7" id="KW-0812">Transmembrane</keyword>
<dbReference type="PANTHER" id="PTHR23517">
    <property type="entry name" value="RESISTANCE PROTEIN MDTM, PUTATIVE-RELATED-RELATED"/>
    <property type="match status" value="1"/>
</dbReference>
<feature type="domain" description="Major facilitator superfamily (MFS) profile" evidence="8">
    <location>
        <begin position="32"/>
        <end position="414"/>
    </location>
</feature>
<feature type="transmembrane region" description="Helical" evidence="7">
    <location>
        <begin position="187"/>
        <end position="208"/>
    </location>
</feature>
<dbReference type="InterPro" id="IPR050171">
    <property type="entry name" value="MFS_Transporters"/>
</dbReference>
<feature type="transmembrane region" description="Helical" evidence="7">
    <location>
        <begin position="35"/>
        <end position="54"/>
    </location>
</feature>
<dbReference type="InterPro" id="IPR036259">
    <property type="entry name" value="MFS_trans_sf"/>
</dbReference>
<dbReference type="EMBL" id="JAVDQK010000006">
    <property type="protein sequence ID" value="MDR6219285.1"/>
    <property type="molecule type" value="Genomic_DNA"/>
</dbReference>
<feature type="transmembrane region" description="Helical" evidence="7">
    <location>
        <begin position="386"/>
        <end position="407"/>
    </location>
</feature>
<gene>
    <name evidence="9" type="ORF">J2Y00_002882</name>
</gene>
<keyword evidence="2" id="KW-0813">Transport</keyword>
<dbReference type="GO" id="GO:0005886">
    <property type="term" value="C:plasma membrane"/>
    <property type="evidence" value="ECO:0007669"/>
    <property type="project" value="UniProtKB-SubCell"/>
</dbReference>
<dbReference type="Proteomes" id="UP001185331">
    <property type="component" value="Unassembled WGS sequence"/>
</dbReference>
<dbReference type="RefSeq" id="WP_245621323.1">
    <property type="nucleotide sequence ID" value="NZ_JAVDQJ010000006.1"/>
</dbReference>
<evidence type="ECO:0000313" key="10">
    <source>
        <dbReference type="Proteomes" id="UP001185331"/>
    </source>
</evidence>
<name>A0AAE3XCD4_9DEIO</name>
<feature type="transmembrane region" description="Helical" evidence="7">
    <location>
        <begin position="159"/>
        <end position="181"/>
    </location>
</feature>
<keyword evidence="3" id="KW-1003">Cell membrane</keyword>
<feature type="transmembrane region" description="Helical" evidence="7">
    <location>
        <begin position="121"/>
        <end position="138"/>
    </location>
</feature>
<dbReference type="PANTHER" id="PTHR23517:SF2">
    <property type="entry name" value="MULTIDRUG RESISTANCE PROTEIN MDTH"/>
    <property type="match status" value="1"/>
</dbReference>
<dbReference type="InterPro" id="IPR011701">
    <property type="entry name" value="MFS"/>
</dbReference>
<dbReference type="InterPro" id="IPR020846">
    <property type="entry name" value="MFS_dom"/>
</dbReference>
<dbReference type="CDD" id="cd17329">
    <property type="entry name" value="MFS_MdtH_MDR_like"/>
    <property type="match status" value="1"/>
</dbReference>
<evidence type="ECO:0000313" key="9">
    <source>
        <dbReference type="EMBL" id="MDR6219285.1"/>
    </source>
</evidence>
<evidence type="ECO:0000256" key="1">
    <source>
        <dbReference type="ARBA" id="ARBA00004651"/>
    </source>
</evidence>
<evidence type="ECO:0000259" key="8">
    <source>
        <dbReference type="PROSITE" id="PS50850"/>
    </source>
</evidence>
<keyword evidence="5 7" id="KW-1133">Transmembrane helix</keyword>
<comment type="subcellular location">
    <subcellularLocation>
        <location evidence="1">Cell membrane</location>
        <topology evidence="1">Multi-pass membrane protein</topology>
    </subcellularLocation>
</comment>
<evidence type="ECO:0000256" key="2">
    <source>
        <dbReference type="ARBA" id="ARBA00022448"/>
    </source>
</evidence>
<dbReference type="SUPFAM" id="SSF103473">
    <property type="entry name" value="MFS general substrate transporter"/>
    <property type="match status" value="1"/>
</dbReference>
<organism evidence="9 10">
    <name type="scientific">Deinococcus soli</name>
    <name type="common">ex Cha et al. 2016</name>
    <dbReference type="NCBI Taxonomy" id="1309411"/>
    <lineage>
        <taxon>Bacteria</taxon>
        <taxon>Thermotogati</taxon>
        <taxon>Deinococcota</taxon>
        <taxon>Deinococci</taxon>
        <taxon>Deinococcales</taxon>
        <taxon>Deinococcaceae</taxon>
        <taxon>Deinococcus</taxon>
    </lineage>
</organism>
<evidence type="ECO:0000256" key="6">
    <source>
        <dbReference type="ARBA" id="ARBA00023136"/>
    </source>
</evidence>
<reference evidence="9" key="1">
    <citation type="submission" date="2023-07" db="EMBL/GenBank/DDBJ databases">
        <title>Sorghum-associated microbial communities from plants grown in Nebraska, USA.</title>
        <authorList>
            <person name="Schachtman D."/>
        </authorList>
    </citation>
    <scope>NUCLEOTIDE SEQUENCE</scope>
    <source>
        <strain evidence="9">BE330</strain>
    </source>
</reference>
<feature type="transmembrane region" description="Helical" evidence="7">
    <location>
        <begin position="295"/>
        <end position="328"/>
    </location>
</feature>
<dbReference type="Gene3D" id="1.20.1250.20">
    <property type="entry name" value="MFS general substrate transporter like domains"/>
    <property type="match status" value="1"/>
</dbReference>
<dbReference type="Pfam" id="PF07690">
    <property type="entry name" value="MFS_1"/>
    <property type="match status" value="1"/>
</dbReference>
<evidence type="ECO:0000256" key="7">
    <source>
        <dbReference type="SAM" id="Phobius"/>
    </source>
</evidence>
<proteinExistence type="predicted"/>
<feature type="transmembrane region" description="Helical" evidence="7">
    <location>
        <begin position="348"/>
        <end position="374"/>
    </location>
</feature>
<dbReference type="GO" id="GO:0022857">
    <property type="term" value="F:transmembrane transporter activity"/>
    <property type="evidence" value="ECO:0007669"/>
    <property type="project" value="InterPro"/>
</dbReference>
<evidence type="ECO:0000256" key="3">
    <source>
        <dbReference type="ARBA" id="ARBA00022475"/>
    </source>
</evidence>
<evidence type="ECO:0000256" key="5">
    <source>
        <dbReference type="ARBA" id="ARBA00022989"/>
    </source>
</evidence>
<evidence type="ECO:0000256" key="4">
    <source>
        <dbReference type="ARBA" id="ARBA00022692"/>
    </source>
</evidence>
<dbReference type="AlphaFoldDB" id="A0AAE3XCD4"/>
<dbReference type="PROSITE" id="PS50850">
    <property type="entry name" value="MFS"/>
    <property type="match status" value="1"/>
</dbReference>
<comment type="caution">
    <text evidence="9">The sequence shown here is derived from an EMBL/GenBank/DDBJ whole genome shotgun (WGS) entry which is preliminary data.</text>
</comment>
<feature type="transmembrane region" description="Helical" evidence="7">
    <location>
        <begin position="265"/>
        <end position="283"/>
    </location>
</feature>
<feature type="transmembrane region" description="Helical" evidence="7">
    <location>
        <begin position="235"/>
        <end position="259"/>
    </location>
</feature>
<accession>A0AAE3XCD4</accession>